<comment type="caution">
    <text evidence="1">The sequence shown here is derived from an EMBL/GenBank/DDBJ whole genome shotgun (WGS) entry which is preliminary data.</text>
</comment>
<organism evidence="1">
    <name type="scientific">Salmonella enterica I</name>
    <dbReference type="NCBI Taxonomy" id="59201"/>
    <lineage>
        <taxon>Bacteria</taxon>
        <taxon>Pseudomonadati</taxon>
        <taxon>Pseudomonadota</taxon>
        <taxon>Gammaproteobacteria</taxon>
        <taxon>Enterobacterales</taxon>
        <taxon>Enterobacteriaceae</taxon>
        <taxon>Salmonella</taxon>
    </lineage>
</organism>
<reference evidence="1" key="1">
    <citation type="submission" date="2018-07" db="EMBL/GenBank/DDBJ databases">
        <authorList>
            <person name="Ashton P.M."/>
            <person name="Dallman T."/>
            <person name="Nair S."/>
            <person name="De Pinna E."/>
            <person name="Peters T."/>
            <person name="Grant K."/>
        </authorList>
    </citation>
    <scope>NUCLEOTIDE SEQUENCE [LARGE SCALE GENOMIC DNA]</scope>
    <source>
        <strain evidence="1">313425</strain>
    </source>
</reference>
<proteinExistence type="predicted"/>
<dbReference type="AlphaFoldDB" id="A0A5H5IIS8"/>
<name>A0A5H5IIS8_SALET</name>
<evidence type="ECO:0000313" key="1">
    <source>
        <dbReference type="EMBL" id="MLX10946.1"/>
    </source>
</evidence>
<dbReference type="EMBL" id="RVIX01000027">
    <property type="protein sequence ID" value="MLX10946.1"/>
    <property type="molecule type" value="Genomic_DNA"/>
</dbReference>
<accession>A0A5H5IIS8</accession>
<protein>
    <submittedName>
        <fullName evidence="1">Uncharacterized protein</fullName>
    </submittedName>
</protein>
<gene>
    <name evidence="1" type="ORF">DRY32_17720</name>
</gene>
<dbReference type="Proteomes" id="UP000839529">
    <property type="component" value="Unassembled WGS sequence"/>
</dbReference>
<sequence>MILPRLILEVEVVKQRRCLQMQRKSIEDLYLVIRKAVHGMDRIAKVSSIAIRGKMVKFTGMVEKNLPED</sequence>